<sequence length="215" mass="22647">YRPADVLVIGAGVAGLQAIATARRLGAQVTGYDIRAEAREQIRSLGAGVVESGVEAATEKGSAANSRQPNRPPNGNVSANGYGVRTSSSEPHSCPVGPLPVLITEEDVSAMRPGSVIVDLAASEGGNCALSHPGETHDHQGIKILAPLSPASDLPLHASEMYCRNLWQFLKPILANGELAINWSDPVYRETLWTHEGKMRAWGDPPLTLSGKSPS</sequence>
<evidence type="ECO:0000256" key="2">
    <source>
        <dbReference type="ARBA" id="ARBA00022857"/>
    </source>
</evidence>
<dbReference type="InterPro" id="IPR008143">
    <property type="entry name" value="Ala_DH/PNT_CS2"/>
</dbReference>
<comment type="catalytic activity">
    <reaction evidence="5">
        <text>NAD(+) + NADPH + H(+)(in) = NADH + NADP(+) + H(+)(out)</text>
        <dbReference type="Rhea" id="RHEA:47992"/>
        <dbReference type="ChEBI" id="CHEBI:15378"/>
        <dbReference type="ChEBI" id="CHEBI:57540"/>
        <dbReference type="ChEBI" id="CHEBI:57783"/>
        <dbReference type="ChEBI" id="CHEBI:57945"/>
        <dbReference type="ChEBI" id="CHEBI:58349"/>
        <dbReference type="EC" id="7.1.1.1"/>
    </reaction>
</comment>
<keyword evidence="2" id="KW-0521">NADP</keyword>
<feature type="non-terminal residue" evidence="8">
    <location>
        <position position="1"/>
    </location>
</feature>
<feature type="domain" description="Alanine dehydrogenase/pyridine nucleotide transhydrogenase NAD(H)-binding" evidence="7">
    <location>
        <begin position="2"/>
        <end position="146"/>
    </location>
</feature>
<dbReference type="AlphaFoldDB" id="T1B909"/>
<evidence type="ECO:0000256" key="1">
    <source>
        <dbReference type="ARBA" id="ARBA00012943"/>
    </source>
</evidence>
<keyword evidence="3" id="KW-1278">Translocase</keyword>
<dbReference type="GO" id="GO:0005886">
    <property type="term" value="C:plasma membrane"/>
    <property type="evidence" value="ECO:0007669"/>
    <property type="project" value="TreeGrafter"/>
</dbReference>
<evidence type="ECO:0000256" key="5">
    <source>
        <dbReference type="ARBA" id="ARBA00048202"/>
    </source>
</evidence>
<dbReference type="InterPro" id="IPR007698">
    <property type="entry name" value="AlaDH/PNT_NAD(H)-bd"/>
</dbReference>
<dbReference type="PANTHER" id="PTHR10160">
    <property type="entry name" value="NAD(P) TRANSHYDROGENASE"/>
    <property type="match status" value="1"/>
</dbReference>
<dbReference type="SUPFAM" id="SSF51735">
    <property type="entry name" value="NAD(P)-binding Rossmann-fold domains"/>
    <property type="match status" value="1"/>
</dbReference>
<evidence type="ECO:0000313" key="8">
    <source>
        <dbReference type="EMBL" id="EQD66377.1"/>
    </source>
</evidence>
<dbReference type="EMBL" id="AUZZ01000894">
    <property type="protein sequence ID" value="EQD66377.1"/>
    <property type="molecule type" value="Genomic_DNA"/>
</dbReference>
<evidence type="ECO:0000259" key="7">
    <source>
        <dbReference type="SMART" id="SM01002"/>
    </source>
</evidence>
<organism evidence="8">
    <name type="scientific">mine drainage metagenome</name>
    <dbReference type="NCBI Taxonomy" id="410659"/>
    <lineage>
        <taxon>unclassified sequences</taxon>
        <taxon>metagenomes</taxon>
        <taxon>ecological metagenomes</taxon>
    </lineage>
</organism>
<dbReference type="GO" id="GO:0016491">
    <property type="term" value="F:oxidoreductase activity"/>
    <property type="evidence" value="ECO:0007669"/>
    <property type="project" value="InterPro"/>
</dbReference>
<gene>
    <name evidence="8" type="ORF">B2A_01186</name>
</gene>
<comment type="caution">
    <text evidence="8">The sequence shown here is derived from an EMBL/GenBank/DDBJ whole genome shotgun (WGS) entry which is preliminary data.</text>
</comment>
<evidence type="ECO:0000256" key="3">
    <source>
        <dbReference type="ARBA" id="ARBA00022967"/>
    </source>
</evidence>
<dbReference type="Gene3D" id="3.40.50.720">
    <property type="entry name" value="NAD(P)-binding Rossmann-like Domain"/>
    <property type="match status" value="2"/>
</dbReference>
<dbReference type="EC" id="7.1.1.1" evidence="1"/>
<feature type="compositionally biased region" description="Polar residues" evidence="6">
    <location>
        <begin position="63"/>
        <end position="91"/>
    </location>
</feature>
<evidence type="ECO:0000256" key="6">
    <source>
        <dbReference type="SAM" id="MobiDB-lite"/>
    </source>
</evidence>
<accession>T1B909</accession>
<dbReference type="GO" id="GO:0006740">
    <property type="term" value="P:NADPH regeneration"/>
    <property type="evidence" value="ECO:0007669"/>
    <property type="project" value="TreeGrafter"/>
</dbReference>
<proteinExistence type="predicted"/>
<evidence type="ECO:0000256" key="4">
    <source>
        <dbReference type="ARBA" id="ARBA00023027"/>
    </source>
</evidence>
<dbReference type="SMART" id="SM01002">
    <property type="entry name" value="AlaDh_PNT_C"/>
    <property type="match status" value="1"/>
</dbReference>
<dbReference type="GO" id="GO:0008750">
    <property type="term" value="F:proton-translocating NAD(P)+ transhydrogenase activity"/>
    <property type="evidence" value="ECO:0007669"/>
    <property type="project" value="UniProtKB-EC"/>
</dbReference>
<name>T1B909_9ZZZZ</name>
<protein>
    <recommendedName>
        <fullName evidence="1">proton-translocating NAD(P)(+) transhydrogenase</fullName>
        <ecNumber evidence="1">7.1.1.1</ecNumber>
    </recommendedName>
</protein>
<dbReference type="GO" id="GO:0050661">
    <property type="term" value="F:NADP binding"/>
    <property type="evidence" value="ECO:0007669"/>
    <property type="project" value="TreeGrafter"/>
</dbReference>
<keyword evidence="4" id="KW-0520">NAD</keyword>
<reference evidence="8" key="1">
    <citation type="submission" date="2013-08" db="EMBL/GenBank/DDBJ databases">
        <authorList>
            <person name="Mendez C."/>
            <person name="Richter M."/>
            <person name="Ferrer M."/>
            <person name="Sanchez J."/>
        </authorList>
    </citation>
    <scope>NUCLEOTIDE SEQUENCE</scope>
</reference>
<reference evidence="8" key="2">
    <citation type="journal article" date="2014" name="ISME J.">
        <title>Microbial stratification in low pH oxic and suboxic macroscopic growths along an acid mine drainage.</title>
        <authorList>
            <person name="Mendez-Garcia C."/>
            <person name="Mesa V."/>
            <person name="Sprenger R.R."/>
            <person name="Richter M."/>
            <person name="Diez M.S."/>
            <person name="Solano J."/>
            <person name="Bargiela R."/>
            <person name="Golyshina O.V."/>
            <person name="Manteca A."/>
            <person name="Ramos J.L."/>
            <person name="Gallego J.R."/>
            <person name="Llorente I."/>
            <person name="Martins Dos Santos V.A."/>
            <person name="Jensen O.N."/>
            <person name="Pelaez A.I."/>
            <person name="Sanchez J."/>
            <person name="Ferrer M."/>
        </authorList>
    </citation>
    <scope>NUCLEOTIDE SEQUENCE</scope>
</reference>
<feature type="region of interest" description="Disordered" evidence="6">
    <location>
        <begin position="56"/>
        <end position="93"/>
    </location>
</feature>
<dbReference type="Pfam" id="PF01262">
    <property type="entry name" value="AlaDh_PNT_C"/>
    <property type="match status" value="2"/>
</dbReference>
<dbReference type="InterPro" id="IPR036291">
    <property type="entry name" value="NAD(P)-bd_dom_sf"/>
</dbReference>
<dbReference type="PROSITE" id="PS00837">
    <property type="entry name" value="ALADH_PNT_2"/>
    <property type="match status" value="1"/>
</dbReference>
<dbReference type="PANTHER" id="PTHR10160:SF19">
    <property type="entry name" value="PROTON-TRANSLOCATING NAD(P)(+) TRANSHYDROGENASE"/>
    <property type="match status" value="1"/>
</dbReference>